<reference evidence="12" key="1">
    <citation type="submission" date="2016-05" db="EMBL/GenBank/DDBJ databases">
        <authorList>
            <person name="Naeem Raeece"/>
        </authorList>
    </citation>
    <scope>NUCLEOTIDE SEQUENCE [LARGE SCALE GENOMIC DNA]</scope>
</reference>
<dbReference type="AlphaFoldDB" id="A0A1A8ZZB5"/>
<dbReference type="Pfam" id="PF03587">
    <property type="entry name" value="EMG1"/>
    <property type="match status" value="1"/>
</dbReference>
<keyword evidence="8" id="KW-0694">RNA-binding</keyword>
<evidence type="ECO:0008006" key="13">
    <source>
        <dbReference type="Google" id="ProtNLM"/>
    </source>
</evidence>
<dbReference type="GO" id="GO:0070037">
    <property type="term" value="F:rRNA (pseudouridine) methyltransferase activity"/>
    <property type="evidence" value="ECO:0007669"/>
    <property type="project" value="InterPro"/>
</dbReference>
<evidence type="ECO:0000256" key="10">
    <source>
        <dbReference type="SAM" id="Phobius"/>
    </source>
</evidence>
<evidence type="ECO:0000256" key="7">
    <source>
        <dbReference type="ARBA" id="ARBA00022730"/>
    </source>
</evidence>
<sequence>MAPLKGNHRKNVAQKRSTKTQHKTASRAVFQRGDYTRQVFPNMKTQEQRYKEKRNKTNVDNALSRKGEGGKKKKRNEEEGRRNNNNMEENSTFKKICHFNNKWEGKKKRGKKLSRGNRNNPYGRYHVDDNVYEKSEYREYRYDNNSISGTESEGLKEPVGELPCNSNAYGEKSHNVDNTTGNIGESLNNKDNIDSMDYGAYIKMMEEKNAENSHAKNGNRELDEGEIGNSNEKKVFKIFLLFSPLAITSMRNKFCVINADDHMELFKRNLKNVESLLKVTTNYRDKLNLEKKKETIINKLDNIRIDILFFTLLCLRDCTINKKKKLQIYIHTLNGILIYVSPSFRVPRNFSLFKKVMLNLMINNVVTDENRTPLLRILPHPVKHYVGSSAPSLFSYLPSQTFFEKFLRWQVQCRAYYHVSADAGCFKRSFYFPTYIFFFPLPLYMFFPSFLRCVGISNNGFPTDAKKLSDNMKRTNNEYSFFLSLSNTHDVSHFIRLLKKQDGEYFPFDYVVRLSDLKLSTVAICSKLTYFLN</sequence>
<dbReference type="InterPro" id="IPR005304">
    <property type="entry name" value="Rbsml_bgen_MeTrfase_EMG1/NEP1"/>
</dbReference>
<feature type="compositionally biased region" description="Basic and acidic residues" evidence="9">
    <location>
        <begin position="63"/>
        <end position="82"/>
    </location>
</feature>
<accession>A0A1A8ZZB5</accession>
<keyword evidence="7" id="KW-0699">rRNA-binding</keyword>
<feature type="transmembrane region" description="Helical" evidence="10">
    <location>
        <begin position="430"/>
        <end position="447"/>
    </location>
</feature>
<evidence type="ECO:0000313" key="12">
    <source>
        <dbReference type="Proteomes" id="UP000078550"/>
    </source>
</evidence>
<dbReference type="PANTHER" id="PTHR12636">
    <property type="entry name" value="NEP1/MRA1"/>
    <property type="match status" value="1"/>
</dbReference>
<dbReference type="EMBL" id="FLRE01000195">
    <property type="protein sequence ID" value="SBT49504.1"/>
    <property type="molecule type" value="Genomic_DNA"/>
</dbReference>
<gene>
    <name evidence="11" type="ORF">POVWA2_058220</name>
</gene>
<dbReference type="SUPFAM" id="SSF75217">
    <property type="entry name" value="alpha/beta knot"/>
    <property type="match status" value="1"/>
</dbReference>
<dbReference type="GO" id="GO:0070475">
    <property type="term" value="P:rRNA base methylation"/>
    <property type="evidence" value="ECO:0007669"/>
    <property type="project" value="InterPro"/>
</dbReference>
<dbReference type="Proteomes" id="UP000078550">
    <property type="component" value="Unassembled WGS sequence"/>
</dbReference>
<dbReference type="GO" id="GO:0032040">
    <property type="term" value="C:small-subunit processome"/>
    <property type="evidence" value="ECO:0007669"/>
    <property type="project" value="TreeGrafter"/>
</dbReference>
<evidence type="ECO:0000256" key="3">
    <source>
        <dbReference type="ARBA" id="ARBA00022552"/>
    </source>
</evidence>
<evidence type="ECO:0000256" key="4">
    <source>
        <dbReference type="ARBA" id="ARBA00022603"/>
    </source>
</evidence>
<proteinExistence type="inferred from homology"/>
<evidence type="ECO:0000256" key="8">
    <source>
        <dbReference type="ARBA" id="ARBA00022884"/>
    </source>
</evidence>
<dbReference type="PANTHER" id="PTHR12636:SF5">
    <property type="entry name" value="RIBOSOMAL RNA SMALL SUBUNIT METHYLTRANSFERASE NEP1"/>
    <property type="match status" value="1"/>
</dbReference>
<name>A0A1A8ZZB5_PLAOA</name>
<dbReference type="GO" id="GO:0019843">
    <property type="term" value="F:rRNA binding"/>
    <property type="evidence" value="ECO:0007669"/>
    <property type="project" value="UniProtKB-KW"/>
</dbReference>
<evidence type="ECO:0000256" key="9">
    <source>
        <dbReference type="SAM" id="MobiDB-lite"/>
    </source>
</evidence>
<evidence type="ECO:0000256" key="6">
    <source>
        <dbReference type="ARBA" id="ARBA00022691"/>
    </source>
</evidence>
<keyword evidence="10" id="KW-1133">Transmembrane helix</keyword>
<comment type="similarity">
    <text evidence="1">Belongs to the class IV-like SAM-binding methyltransferase superfamily. RNA methyltransferase NEP1 family.</text>
</comment>
<keyword evidence="5" id="KW-0808">Transferase</keyword>
<feature type="compositionally biased region" description="Basic residues" evidence="9">
    <location>
        <begin position="1"/>
        <end position="25"/>
    </location>
</feature>
<feature type="compositionally biased region" description="Polar residues" evidence="9">
    <location>
        <begin position="176"/>
        <end position="188"/>
    </location>
</feature>
<keyword evidence="6" id="KW-0949">S-adenosyl-L-methionine</keyword>
<feature type="region of interest" description="Disordered" evidence="9">
    <location>
        <begin position="147"/>
        <end position="188"/>
    </location>
</feature>
<evidence type="ECO:0000256" key="5">
    <source>
        <dbReference type="ARBA" id="ARBA00022679"/>
    </source>
</evidence>
<feature type="region of interest" description="Disordered" evidence="9">
    <location>
        <begin position="1"/>
        <end position="126"/>
    </location>
</feature>
<keyword evidence="10" id="KW-0812">Transmembrane</keyword>
<keyword evidence="3" id="KW-0698">rRNA processing</keyword>
<organism evidence="11 12">
    <name type="scientific">Plasmodium ovale wallikeri</name>
    <dbReference type="NCBI Taxonomy" id="864142"/>
    <lineage>
        <taxon>Eukaryota</taxon>
        <taxon>Sar</taxon>
        <taxon>Alveolata</taxon>
        <taxon>Apicomplexa</taxon>
        <taxon>Aconoidasida</taxon>
        <taxon>Haemosporida</taxon>
        <taxon>Plasmodiidae</taxon>
        <taxon>Plasmodium</taxon>
        <taxon>Plasmodium (Plasmodium)</taxon>
    </lineage>
</organism>
<evidence type="ECO:0000256" key="1">
    <source>
        <dbReference type="ARBA" id="ARBA00008115"/>
    </source>
</evidence>
<keyword evidence="2" id="KW-0690">Ribosome biogenesis</keyword>
<feature type="compositionally biased region" description="Basic residues" evidence="9">
    <location>
        <begin position="105"/>
        <end position="115"/>
    </location>
</feature>
<evidence type="ECO:0000313" key="11">
    <source>
        <dbReference type="EMBL" id="SBT49504.1"/>
    </source>
</evidence>
<dbReference type="Gene3D" id="3.40.1280.10">
    <property type="match status" value="1"/>
</dbReference>
<evidence type="ECO:0000256" key="2">
    <source>
        <dbReference type="ARBA" id="ARBA00022517"/>
    </source>
</evidence>
<keyword evidence="10" id="KW-0472">Membrane</keyword>
<dbReference type="InterPro" id="IPR029028">
    <property type="entry name" value="Alpha/beta_knot_MTases"/>
</dbReference>
<dbReference type="InterPro" id="IPR029026">
    <property type="entry name" value="tRNA_m1G_MTases_N"/>
</dbReference>
<protein>
    <recommendedName>
        <fullName evidence="13">Small subunit rRNA processing factor</fullName>
    </recommendedName>
</protein>
<keyword evidence="4" id="KW-0489">Methyltransferase</keyword>